<dbReference type="InterPro" id="IPR014729">
    <property type="entry name" value="Rossmann-like_a/b/a_fold"/>
</dbReference>
<name>A0ABN8FE59_9BACT</name>
<keyword evidence="1" id="KW-0812">Transmembrane</keyword>
<keyword evidence="3" id="KW-1185">Reference proteome</keyword>
<keyword evidence="1" id="KW-1133">Transmembrane helix</keyword>
<dbReference type="EMBL" id="CAKLPZ010000007">
    <property type="protein sequence ID" value="CAH1002628.1"/>
    <property type="molecule type" value="Genomic_DNA"/>
</dbReference>
<comment type="caution">
    <text evidence="2">The sequence shown here is derived from an EMBL/GenBank/DDBJ whole genome shotgun (WGS) entry which is preliminary data.</text>
</comment>
<keyword evidence="1" id="KW-0472">Membrane</keyword>
<dbReference type="SUPFAM" id="SSF52402">
    <property type="entry name" value="Adenine nucleotide alpha hydrolases-like"/>
    <property type="match status" value="1"/>
</dbReference>
<evidence type="ECO:0008006" key="4">
    <source>
        <dbReference type="Google" id="ProtNLM"/>
    </source>
</evidence>
<sequence>MQLSLIDVIDDQLPNYKGKAIMIGLSGGINSAAVLAYLSKFIEYQPDKLYLYHANFIEHSPDTLAFVDACVDYARRKFPDVHYEQDDISLLAHFEEQKIIYSPKFSGCTRMLKIAPMVEFMRRHDIAIDLVGYVRGEYARIQRQIERGVENKEYLISHLTNEDCFSLVADEIGWYPDIYHLKWNDPRILPYVAQYRADLSDQQASIIERYARRGYGYDGSTRVFKHNNCLPCKNMHQWELFMLRIFYPGYYERAMQLAERMGGYWGRKDESTAGESSTCTVCAN</sequence>
<evidence type="ECO:0000256" key="1">
    <source>
        <dbReference type="SAM" id="Phobius"/>
    </source>
</evidence>
<evidence type="ECO:0000313" key="3">
    <source>
        <dbReference type="Proteomes" id="UP000837803"/>
    </source>
</evidence>
<evidence type="ECO:0000313" key="2">
    <source>
        <dbReference type="EMBL" id="CAH1002628.1"/>
    </source>
</evidence>
<proteinExistence type="predicted"/>
<reference evidence="2" key="1">
    <citation type="submission" date="2021-12" db="EMBL/GenBank/DDBJ databases">
        <authorList>
            <person name="Rodrigo-Torres L."/>
            <person name="Arahal R. D."/>
            <person name="Lucena T."/>
        </authorList>
    </citation>
    <scope>NUCLEOTIDE SEQUENCE</scope>
    <source>
        <strain evidence="2">CECT 8419</strain>
    </source>
</reference>
<dbReference type="Gene3D" id="3.40.50.620">
    <property type="entry name" value="HUPs"/>
    <property type="match status" value="1"/>
</dbReference>
<gene>
    <name evidence="2" type="ORF">LEM8419_03500</name>
</gene>
<dbReference type="RefSeq" id="WP_238752456.1">
    <property type="nucleotide sequence ID" value="NZ_CAKLPZ010000007.1"/>
</dbReference>
<dbReference type="Proteomes" id="UP000837803">
    <property type="component" value="Unassembled WGS sequence"/>
</dbReference>
<organism evidence="2 3">
    <name type="scientific">Neolewinella maritima</name>
    <dbReference type="NCBI Taxonomy" id="1383882"/>
    <lineage>
        <taxon>Bacteria</taxon>
        <taxon>Pseudomonadati</taxon>
        <taxon>Bacteroidota</taxon>
        <taxon>Saprospiria</taxon>
        <taxon>Saprospirales</taxon>
        <taxon>Lewinellaceae</taxon>
        <taxon>Neolewinella</taxon>
    </lineage>
</organism>
<feature type="transmembrane region" description="Helical" evidence="1">
    <location>
        <begin position="20"/>
        <end position="38"/>
    </location>
</feature>
<protein>
    <recommendedName>
        <fullName evidence="4">Phosphoadenosine phosphosulphate reductase domain-containing protein</fullName>
    </recommendedName>
</protein>
<accession>A0ABN8FE59</accession>